<dbReference type="EMBL" id="OR769219">
    <property type="protein sequence ID" value="WQJ51568.1"/>
    <property type="molecule type" value="Genomic_DNA"/>
</dbReference>
<keyword evidence="2" id="KW-1185">Reference proteome</keyword>
<keyword evidence="1" id="KW-0378">Hydrolase</keyword>
<proteinExistence type="predicted"/>
<sequence>MSDIKEYRICKKHGNTLFKQYFYDNSIHWKCMKCQSEYVQKRRDHIKLLALAYKGNRCQCCGYNKCVSALEFHHINPEYKDFAIGSRGYTRSWNKVKSELDKCVLVCSNCHREIHSNLLECPTEIIKDDDAVNNLIYKFKDNSIISQYNKISDNIKINKNYIIPSKEELIELFKKYITFENIGRLYGISGNAIKKWCKKYELPYKAKELKEYINKL</sequence>
<protein>
    <submittedName>
        <fullName evidence="1">HNH endonuclease</fullName>
    </submittedName>
</protein>
<keyword evidence="1" id="KW-0255">Endonuclease</keyword>
<dbReference type="Proteomes" id="UP001348805">
    <property type="component" value="Segment"/>
</dbReference>
<dbReference type="CDD" id="cd00085">
    <property type="entry name" value="HNHc"/>
    <property type="match status" value="1"/>
</dbReference>
<keyword evidence="1" id="KW-0540">Nuclease</keyword>
<organism evidence="1 2">
    <name type="scientific">phage Lak_Megaphage_RVC_AP3_GC26</name>
    <dbReference type="NCBI Taxonomy" id="3109225"/>
    <lineage>
        <taxon>Viruses</taxon>
        <taxon>Duplodnaviria</taxon>
        <taxon>Heunggongvirae</taxon>
        <taxon>Uroviricota</taxon>
        <taxon>Caudoviricetes</taxon>
        <taxon>Caudoviricetes code 15 clade</taxon>
    </lineage>
</organism>
<dbReference type="GO" id="GO:0004519">
    <property type="term" value="F:endonuclease activity"/>
    <property type="evidence" value="ECO:0007669"/>
    <property type="project" value="UniProtKB-KW"/>
</dbReference>
<evidence type="ECO:0000313" key="1">
    <source>
        <dbReference type="EMBL" id="WQJ51568.1"/>
    </source>
</evidence>
<dbReference type="InterPro" id="IPR003615">
    <property type="entry name" value="HNH_nuc"/>
</dbReference>
<accession>A0ABZ0Z2C8</accession>
<name>A0ABZ0Z2C8_9CAUD</name>
<reference evidence="1 2" key="1">
    <citation type="submission" date="2023-11" db="EMBL/GenBank/DDBJ databases">
        <authorList>
            <person name="Cook R."/>
            <person name="Crisci M."/>
            <person name="Pye H."/>
            <person name="Adriaenssens E."/>
            <person name="Santini J."/>
        </authorList>
    </citation>
    <scope>NUCLEOTIDE SEQUENCE [LARGE SCALE GENOMIC DNA]</scope>
    <source>
        <strain evidence="1">Lak_Megaphage_RVC_AP3_GC26</strain>
    </source>
</reference>
<evidence type="ECO:0000313" key="2">
    <source>
        <dbReference type="Proteomes" id="UP001348805"/>
    </source>
</evidence>